<dbReference type="Proteomes" id="UP000286482">
    <property type="component" value="Unassembled WGS sequence"/>
</dbReference>
<dbReference type="InterPro" id="IPR000182">
    <property type="entry name" value="GNAT_dom"/>
</dbReference>
<dbReference type="Gene3D" id="3.40.630.30">
    <property type="match status" value="1"/>
</dbReference>
<dbReference type="AlphaFoldDB" id="A0A420E7Q1"/>
<feature type="domain" description="N-acetyltransferase" evidence="1">
    <location>
        <begin position="26"/>
        <end position="160"/>
    </location>
</feature>
<sequence length="160" mass="18940">MKESCIYYLEMLNESELKAKTESYGLLIVEMKHKQWQFNRFLYELVGSAWQWTDKLSWSEKQWQNYVDNDLFTWVAYMDGAVAGYFELQLQHQKQVEIRYFGLSEPFIGRGLGGYLLSEAISKAWSLNDCKRVWVHTCSDDHPSALTNYMSRGFSQYHCE</sequence>
<proteinExistence type="predicted"/>
<dbReference type="PROSITE" id="PS51186">
    <property type="entry name" value="GNAT"/>
    <property type="match status" value="1"/>
</dbReference>
<keyword evidence="2" id="KW-0808">Transferase</keyword>
<dbReference type="Pfam" id="PF00583">
    <property type="entry name" value="Acetyltransf_1"/>
    <property type="match status" value="1"/>
</dbReference>
<accession>A0A420E7Q1</accession>
<evidence type="ECO:0000313" key="3">
    <source>
        <dbReference type="Proteomes" id="UP000286482"/>
    </source>
</evidence>
<dbReference type="RefSeq" id="WP_120355655.1">
    <property type="nucleotide sequence ID" value="NZ_RAQO01000008.1"/>
</dbReference>
<dbReference type="SUPFAM" id="SSF55729">
    <property type="entry name" value="Acyl-CoA N-acyltransferases (Nat)"/>
    <property type="match status" value="1"/>
</dbReference>
<evidence type="ECO:0000313" key="2">
    <source>
        <dbReference type="EMBL" id="RKF15569.1"/>
    </source>
</evidence>
<keyword evidence="3" id="KW-1185">Reference proteome</keyword>
<dbReference type="OrthoDB" id="275336at2"/>
<evidence type="ECO:0000259" key="1">
    <source>
        <dbReference type="PROSITE" id="PS51186"/>
    </source>
</evidence>
<comment type="caution">
    <text evidence="2">The sequence shown here is derived from an EMBL/GenBank/DDBJ whole genome shotgun (WGS) entry which is preliminary data.</text>
</comment>
<reference evidence="2 3" key="1">
    <citation type="submission" date="2018-09" db="EMBL/GenBank/DDBJ databases">
        <authorList>
            <person name="Wang Z."/>
        </authorList>
    </citation>
    <scope>NUCLEOTIDE SEQUENCE [LARGE SCALE GENOMIC DNA]</scope>
    <source>
        <strain evidence="2 3">ALS 81</strain>
    </source>
</reference>
<organism evidence="2 3">
    <name type="scientific">Alginatibacterium sediminis</name>
    <dbReference type="NCBI Taxonomy" id="2164068"/>
    <lineage>
        <taxon>Bacteria</taxon>
        <taxon>Pseudomonadati</taxon>
        <taxon>Pseudomonadota</taxon>
        <taxon>Gammaproteobacteria</taxon>
        <taxon>Alteromonadales</taxon>
        <taxon>Alteromonadaceae</taxon>
        <taxon>Alginatibacterium</taxon>
    </lineage>
</organism>
<dbReference type="InterPro" id="IPR016181">
    <property type="entry name" value="Acyl_CoA_acyltransferase"/>
</dbReference>
<protein>
    <submittedName>
        <fullName evidence="2">GNAT family N-acetyltransferase</fullName>
    </submittedName>
</protein>
<name>A0A420E7Q1_9ALTE</name>
<dbReference type="EMBL" id="RAQO01000008">
    <property type="protein sequence ID" value="RKF15569.1"/>
    <property type="molecule type" value="Genomic_DNA"/>
</dbReference>
<dbReference type="GO" id="GO:0016747">
    <property type="term" value="F:acyltransferase activity, transferring groups other than amino-acyl groups"/>
    <property type="evidence" value="ECO:0007669"/>
    <property type="project" value="InterPro"/>
</dbReference>
<gene>
    <name evidence="2" type="ORF">DBZ36_14365</name>
</gene>